<comment type="caution">
    <text evidence="11">The sequence shown here is derived from an EMBL/GenBank/DDBJ whole genome shotgun (WGS) entry which is preliminary data.</text>
</comment>
<dbReference type="PRINTS" id="PR00368">
    <property type="entry name" value="FADPNR"/>
</dbReference>
<dbReference type="InterPro" id="IPR041364">
    <property type="entry name" value="Rbx-bd"/>
</dbReference>
<keyword evidence="6" id="KW-0274">FAD</keyword>
<dbReference type="InterPro" id="IPR050260">
    <property type="entry name" value="FAD-bd_OxRdtase"/>
</dbReference>
<dbReference type="PANTHER" id="PTHR43429:SF3">
    <property type="entry name" value="NITRITE REDUCTASE [NAD(P)H]"/>
    <property type="match status" value="1"/>
</dbReference>
<reference evidence="12" key="1">
    <citation type="journal article" date="2019" name="Int. J. Syst. Evol. Microbiol.">
        <title>The Global Catalogue of Microorganisms (GCM) 10K type strain sequencing project: providing services to taxonomists for standard genome sequencing and annotation.</title>
        <authorList>
            <consortium name="The Broad Institute Genomics Platform"/>
            <consortium name="The Broad Institute Genome Sequencing Center for Infectious Disease"/>
            <person name="Wu L."/>
            <person name="Ma J."/>
        </authorList>
    </citation>
    <scope>NUCLEOTIDE SEQUENCE [LARGE SCALE GENOMIC DNA]</scope>
    <source>
        <strain evidence="12">LMG 29894</strain>
    </source>
</reference>
<evidence type="ECO:0000256" key="3">
    <source>
        <dbReference type="ARBA" id="ARBA00006442"/>
    </source>
</evidence>
<dbReference type="Pfam" id="PF07992">
    <property type="entry name" value="Pyr_redox_2"/>
    <property type="match status" value="1"/>
</dbReference>
<evidence type="ECO:0000259" key="9">
    <source>
        <dbReference type="Pfam" id="PF07992"/>
    </source>
</evidence>
<evidence type="ECO:0000256" key="7">
    <source>
        <dbReference type="ARBA" id="ARBA00023002"/>
    </source>
</evidence>
<evidence type="ECO:0000256" key="1">
    <source>
        <dbReference type="ARBA" id="ARBA00001974"/>
    </source>
</evidence>
<keyword evidence="7" id="KW-0560">Oxidoreductase</keyword>
<dbReference type="RefSeq" id="WP_378160465.1">
    <property type="nucleotide sequence ID" value="NZ_JBHSBU010000001.1"/>
</dbReference>
<dbReference type="EMBL" id="JBHSBU010000001">
    <property type="protein sequence ID" value="MFC4158123.1"/>
    <property type="molecule type" value="Genomic_DNA"/>
</dbReference>
<organism evidence="11 12">
    <name type="scientific">Chitinimonas lacunae</name>
    <dbReference type="NCBI Taxonomy" id="1963018"/>
    <lineage>
        <taxon>Bacteria</taxon>
        <taxon>Pseudomonadati</taxon>
        <taxon>Pseudomonadota</taxon>
        <taxon>Betaproteobacteria</taxon>
        <taxon>Neisseriales</taxon>
        <taxon>Chitinibacteraceae</taxon>
        <taxon>Chitinimonas</taxon>
    </lineage>
</organism>
<proteinExistence type="inferred from homology"/>
<dbReference type="InterPro" id="IPR036188">
    <property type="entry name" value="FAD/NAD-bd_sf"/>
</dbReference>
<sequence length="382" mass="40065">MSAAITIIGTGLAGYTVARELRKLAPEVPLRLITSDDGTFYSKPMLSNAFASGKAPEQLAMKSAPKMAEELRADIRTASRVESIDRAAHVIEVGGERLAYRKLVLALGADPFTPGLSGEGAKDVLHVNDLTDYSLFRAASAGRRRLAILGAGLIGCEFANDLAGAGFEVTLLDPAAWPLSRLLPEVAGRFMRERLEALGVAFRFGTSATEVSPNGQGYLLQLSDGSTLEADLVLSAIGLRPRLGLAQAAGLLVSRGIVVDRFLQTSDPDIYALGDCAEVAGWVLPFVMPIMQAARALGPTLAGQPTALRYPAMPVLVKTPACPTVVAPPAPGMGGQWQVETSTDGVKALFVAEGGTLLGFALLGTATAERQSLAAQLPSWLE</sequence>
<gene>
    <name evidence="11" type="ORF">ACFOW7_02005</name>
</gene>
<dbReference type="Gene3D" id="3.30.390.120">
    <property type="match status" value="1"/>
</dbReference>
<evidence type="ECO:0000256" key="2">
    <source>
        <dbReference type="ARBA" id="ARBA00004496"/>
    </source>
</evidence>
<feature type="domain" description="Rubredoxin binding" evidence="10">
    <location>
        <begin position="307"/>
        <end position="377"/>
    </location>
</feature>
<dbReference type="PRINTS" id="PR00411">
    <property type="entry name" value="PNDRDTASEI"/>
</dbReference>
<evidence type="ECO:0000259" key="10">
    <source>
        <dbReference type="Pfam" id="PF18113"/>
    </source>
</evidence>
<evidence type="ECO:0000256" key="8">
    <source>
        <dbReference type="ARBA" id="ARBA00023027"/>
    </source>
</evidence>
<comment type="subcellular location">
    <subcellularLocation>
        <location evidence="2">Cytoplasm</location>
    </subcellularLocation>
</comment>
<dbReference type="Proteomes" id="UP001595791">
    <property type="component" value="Unassembled WGS sequence"/>
</dbReference>
<dbReference type="SUPFAM" id="SSF51905">
    <property type="entry name" value="FAD/NAD(P)-binding domain"/>
    <property type="match status" value="1"/>
</dbReference>
<keyword evidence="12" id="KW-1185">Reference proteome</keyword>
<evidence type="ECO:0000256" key="4">
    <source>
        <dbReference type="ARBA" id="ARBA00022490"/>
    </source>
</evidence>
<comment type="cofactor">
    <cofactor evidence="1">
        <name>FAD</name>
        <dbReference type="ChEBI" id="CHEBI:57692"/>
    </cofactor>
</comment>
<dbReference type="PANTHER" id="PTHR43429">
    <property type="entry name" value="PYRIDINE NUCLEOTIDE-DISULFIDE OXIDOREDUCTASE DOMAIN-CONTAINING"/>
    <property type="match status" value="1"/>
</dbReference>
<evidence type="ECO:0000256" key="5">
    <source>
        <dbReference type="ARBA" id="ARBA00022630"/>
    </source>
</evidence>
<dbReference type="Gene3D" id="3.50.50.60">
    <property type="entry name" value="FAD/NAD(P)-binding domain"/>
    <property type="match status" value="2"/>
</dbReference>
<feature type="domain" description="FAD/NAD(P)-binding" evidence="9">
    <location>
        <begin position="5"/>
        <end position="285"/>
    </location>
</feature>
<protein>
    <submittedName>
        <fullName evidence="11">NAD(P)/FAD-dependent oxidoreductase</fullName>
    </submittedName>
</protein>
<evidence type="ECO:0000313" key="12">
    <source>
        <dbReference type="Proteomes" id="UP001595791"/>
    </source>
</evidence>
<keyword evidence="4" id="KW-0963">Cytoplasm</keyword>
<dbReference type="Pfam" id="PF18113">
    <property type="entry name" value="Rbx_binding"/>
    <property type="match status" value="1"/>
</dbReference>
<keyword evidence="5" id="KW-0285">Flavoprotein</keyword>
<keyword evidence="8" id="KW-0520">NAD</keyword>
<evidence type="ECO:0000313" key="11">
    <source>
        <dbReference type="EMBL" id="MFC4158123.1"/>
    </source>
</evidence>
<name>A0ABV8MM13_9NEIS</name>
<dbReference type="InterPro" id="IPR023753">
    <property type="entry name" value="FAD/NAD-binding_dom"/>
</dbReference>
<accession>A0ABV8MM13</accession>
<evidence type="ECO:0000256" key="6">
    <source>
        <dbReference type="ARBA" id="ARBA00022827"/>
    </source>
</evidence>
<comment type="similarity">
    <text evidence="3">Belongs to the FAD-dependent oxidoreductase family.</text>
</comment>